<sequence>MSSSLRRGTLAATALALSVVTLTACGAGNDAQTLEVKPDNAATRVGAIKVQNANIVTDTQGSGQATVAVRIFNNGTKDQTLKGVAVKGQRAKLSPAKGERQLTVPAGGSLALGGKNNAAALFKDFESVGIKDGNAQPLTFDLSSTGSVKLRATVVPSKHAYASVGPTAEPSQSASGSPSGSPSSSASSSAEGGKNGHNGQGGDQRGGDSAKDTAGAGSAGSGDKTNGQDGANSQEGAGAGH</sequence>
<name>A0ABN3QCQ9_9ACTN</name>
<keyword evidence="4" id="KW-1185">Reference proteome</keyword>
<feature type="compositionally biased region" description="Low complexity" evidence="1">
    <location>
        <begin position="212"/>
        <end position="225"/>
    </location>
</feature>
<organism evidence="3 4">
    <name type="scientific">Streptomyces axinellae</name>
    <dbReference type="NCBI Taxonomy" id="552788"/>
    <lineage>
        <taxon>Bacteria</taxon>
        <taxon>Bacillati</taxon>
        <taxon>Actinomycetota</taxon>
        <taxon>Actinomycetes</taxon>
        <taxon>Kitasatosporales</taxon>
        <taxon>Streptomycetaceae</taxon>
        <taxon>Streptomyces</taxon>
    </lineage>
</organism>
<protein>
    <submittedName>
        <fullName evidence="3">Lipoprotein</fullName>
    </submittedName>
</protein>
<feature type="compositionally biased region" description="Low complexity" evidence="1">
    <location>
        <begin position="168"/>
        <end position="192"/>
    </location>
</feature>
<dbReference type="EMBL" id="BAAARJ010000013">
    <property type="protein sequence ID" value="GAA2623009.1"/>
    <property type="molecule type" value="Genomic_DNA"/>
</dbReference>
<proteinExistence type="predicted"/>
<accession>A0ABN3QCQ9</accession>
<dbReference type="PROSITE" id="PS51257">
    <property type="entry name" value="PROKAR_LIPOPROTEIN"/>
    <property type="match status" value="1"/>
</dbReference>
<dbReference type="SUPFAM" id="SSF110087">
    <property type="entry name" value="DR1885-like metal-binding protein"/>
    <property type="match status" value="1"/>
</dbReference>
<dbReference type="InterPro" id="IPR036182">
    <property type="entry name" value="PCuAC_sf"/>
</dbReference>
<feature type="signal peptide" evidence="2">
    <location>
        <begin position="1"/>
        <end position="26"/>
    </location>
</feature>
<dbReference type="Proteomes" id="UP001501447">
    <property type="component" value="Unassembled WGS sequence"/>
</dbReference>
<keyword evidence="2" id="KW-0732">Signal</keyword>
<evidence type="ECO:0000256" key="2">
    <source>
        <dbReference type="SAM" id="SignalP"/>
    </source>
</evidence>
<evidence type="ECO:0000256" key="1">
    <source>
        <dbReference type="SAM" id="MobiDB-lite"/>
    </source>
</evidence>
<feature type="compositionally biased region" description="Gly residues" evidence="1">
    <location>
        <begin position="193"/>
        <end position="204"/>
    </location>
</feature>
<gene>
    <name evidence="3" type="ORF">GCM10009863_41600</name>
</gene>
<feature type="chain" id="PRO_5045783436" evidence="2">
    <location>
        <begin position="27"/>
        <end position="241"/>
    </location>
</feature>
<feature type="region of interest" description="Disordered" evidence="1">
    <location>
        <begin position="161"/>
        <end position="241"/>
    </location>
</feature>
<evidence type="ECO:0000313" key="4">
    <source>
        <dbReference type="Proteomes" id="UP001501447"/>
    </source>
</evidence>
<dbReference type="RefSeq" id="WP_344567834.1">
    <property type="nucleotide sequence ID" value="NZ_BAAARJ010000013.1"/>
</dbReference>
<comment type="caution">
    <text evidence="3">The sequence shown here is derived from an EMBL/GenBank/DDBJ whole genome shotgun (WGS) entry which is preliminary data.</text>
</comment>
<reference evidence="3 4" key="1">
    <citation type="journal article" date="2019" name="Int. J. Syst. Evol. Microbiol.">
        <title>The Global Catalogue of Microorganisms (GCM) 10K type strain sequencing project: providing services to taxonomists for standard genome sequencing and annotation.</title>
        <authorList>
            <consortium name="The Broad Institute Genomics Platform"/>
            <consortium name="The Broad Institute Genome Sequencing Center for Infectious Disease"/>
            <person name="Wu L."/>
            <person name="Ma J."/>
        </authorList>
    </citation>
    <scope>NUCLEOTIDE SEQUENCE [LARGE SCALE GENOMIC DNA]</scope>
    <source>
        <strain evidence="3 4">JCM 16373</strain>
    </source>
</reference>
<evidence type="ECO:0000313" key="3">
    <source>
        <dbReference type="EMBL" id="GAA2623009.1"/>
    </source>
</evidence>
<keyword evidence="3" id="KW-0449">Lipoprotein</keyword>